<dbReference type="OrthoDB" id="446462at2759"/>
<evidence type="ECO:0000313" key="3">
    <source>
        <dbReference type="EMBL" id="CAA7028926.1"/>
    </source>
</evidence>
<dbReference type="InterPro" id="IPR012337">
    <property type="entry name" value="RNaseH-like_sf"/>
</dbReference>
<dbReference type="Proteomes" id="UP000467841">
    <property type="component" value="Unassembled WGS sequence"/>
</dbReference>
<gene>
    <name evidence="3" type="ORF">MERR_LOCUS16161</name>
</gene>
<evidence type="ECO:0000256" key="1">
    <source>
        <dbReference type="ARBA" id="ARBA00022722"/>
    </source>
</evidence>
<dbReference type="AlphaFoldDB" id="A0A6D2IM07"/>
<accession>A0A6D2IM07</accession>
<keyword evidence="4" id="KW-1185">Reference proteome</keyword>
<organism evidence="3 4">
    <name type="scientific">Microthlaspi erraticum</name>
    <dbReference type="NCBI Taxonomy" id="1685480"/>
    <lineage>
        <taxon>Eukaryota</taxon>
        <taxon>Viridiplantae</taxon>
        <taxon>Streptophyta</taxon>
        <taxon>Embryophyta</taxon>
        <taxon>Tracheophyta</taxon>
        <taxon>Spermatophyta</taxon>
        <taxon>Magnoliopsida</taxon>
        <taxon>eudicotyledons</taxon>
        <taxon>Gunneridae</taxon>
        <taxon>Pentapetalae</taxon>
        <taxon>rosids</taxon>
        <taxon>malvids</taxon>
        <taxon>Brassicales</taxon>
        <taxon>Brassicaceae</taxon>
        <taxon>Coluteocarpeae</taxon>
        <taxon>Microthlaspi</taxon>
    </lineage>
</organism>
<keyword evidence="2" id="KW-0378">Hydrolase</keyword>
<keyword evidence="1" id="KW-0540">Nuclease</keyword>
<dbReference type="GO" id="GO:0008408">
    <property type="term" value="F:3'-5' exonuclease activity"/>
    <property type="evidence" value="ECO:0007669"/>
    <property type="project" value="TreeGrafter"/>
</dbReference>
<evidence type="ECO:0008006" key="5">
    <source>
        <dbReference type="Google" id="ProtNLM"/>
    </source>
</evidence>
<dbReference type="GO" id="GO:0003676">
    <property type="term" value="F:nucleic acid binding"/>
    <property type="evidence" value="ECO:0007669"/>
    <property type="project" value="InterPro"/>
</dbReference>
<dbReference type="InterPro" id="IPR051132">
    <property type="entry name" value="3-5_Exonuclease_domain"/>
</dbReference>
<dbReference type="PANTHER" id="PTHR13620">
    <property type="entry name" value="3-5 EXONUCLEASE"/>
    <property type="match status" value="1"/>
</dbReference>
<dbReference type="InterPro" id="IPR036397">
    <property type="entry name" value="RNaseH_sf"/>
</dbReference>
<dbReference type="GO" id="GO:0005737">
    <property type="term" value="C:cytoplasm"/>
    <property type="evidence" value="ECO:0007669"/>
    <property type="project" value="TreeGrafter"/>
</dbReference>
<evidence type="ECO:0000256" key="2">
    <source>
        <dbReference type="ARBA" id="ARBA00022801"/>
    </source>
</evidence>
<comment type="caution">
    <text evidence="3">The sequence shown here is derived from an EMBL/GenBank/DDBJ whole genome shotgun (WGS) entry which is preliminary data.</text>
</comment>
<dbReference type="SUPFAM" id="SSF53098">
    <property type="entry name" value="Ribonuclease H-like"/>
    <property type="match status" value="1"/>
</dbReference>
<dbReference type="PANTHER" id="PTHR13620:SF121">
    <property type="entry name" value="EMB|CAB82946.1-RELATED"/>
    <property type="match status" value="1"/>
</dbReference>
<proteinExistence type="predicted"/>
<reference evidence="3" key="1">
    <citation type="submission" date="2020-01" db="EMBL/GenBank/DDBJ databases">
        <authorList>
            <person name="Mishra B."/>
        </authorList>
    </citation>
    <scope>NUCLEOTIDE SEQUENCE [LARGE SCALE GENOMIC DNA]</scope>
</reference>
<name>A0A6D2IM07_9BRAS</name>
<dbReference type="EMBL" id="CACVBM020001074">
    <property type="protein sequence ID" value="CAA7028926.1"/>
    <property type="molecule type" value="Genomic_DNA"/>
</dbReference>
<sequence length="210" mass="23145">MDLSSITHPHIIPKMHRSCASCVEIGGASIRTTAVASTDNYGSVHTLVKIFLSNTKNMKKIIDLSTERAQKAGNQTKTVLLQLCDGDHCLIFKLPSDEDKIPVPVSLFNFLNLPDFTFVGIGINKTLENLESEFGLTCNNAVEIGPSSWDLLNKTEESCRIVRRFISTTEPTSTVSDDWNDFSNGHNQVELATANAYLAFIIGNMLMATY</sequence>
<dbReference type="GO" id="GO:0005634">
    <property type="term" value="C:nucleus"/>
    <property type="evidence" value="ECO:0007669"/>
    <property type="project" value="TreeGrafter"/>
</dbReference>
<protein>
    <recommendedName>
        <fullName evidence="5">3'-5' exonuclease domain-containing protein</fullName>
    </recommendedName>
</protein>
<dbReference type="Gene3D" id="3.30.420.10">
    <property type="entry name" value="Ribonuclease H-like superfamily/Ribonuclease H"/>
    <property type="match status" value="1"/>
</dbReference>
<evidence type="ECO:0000313" key="4">
    <source>
        <dbReference type="Proteomes" id="UP000467841"/>
    </source>
</evidence>